<protein>
    <submittedName>
        <fullName evidence="1">Uncharacterized protein</fullName>
    </submittedName>
</protein>
<accession>A0A0K1PL94</accession>
<name>A0A0K1PL94_9BACT</name>
<evidence type="ECO:0000313" key="2">
    <source>
        <dbReference type="Proteomes" id="UP000064967"/>
    </source>
</evidence>
<dbReference type="Proteomes" id="UP000064967">
    <property type="component" value="Chromosome"/>
</dbReference>
<dbReference type="STRING" id="1391654.AKJ09_00954"/>
<evidence type="ECO:0000313" key="1">
    <source>
        <dbReference type="EMBL" id="AKU94290.1"/>
    </source>
</evidence>
<gene>
    <name evidence="1" type="ORF">AKJ09_00954</name>
</gene>
<dbReference type="EMBL" id="CP012333">
    <property type="protein sequence ID" value="AKU94290.1"/>
    <property type="molecule type" value="Genomic_DNA"/>
</dbReference>
<dbReference type="AlphaFoldDB" id="A0A0K1PL94"/>
<keyword evidence="2" id="KW-1185">Reference proteome</keyword>
<proteinExistence type="predicted"/>
<reference evidence="1 2" key="1">
    <citation type="submission" date="2015-08" db="EMBL/GenBank/DDBJ databases">
        <authorList>
            <person name="Babu N.S."/>
            <person name="Beckwith C.J."/>
            <person name="Beseler K.G."/>
            <person name="Brison A."/>
            <person name="Carone J.V."/>
            <person name="Caskin T.P."/>
            <person name="Diamond M."/>
            <person name="Durham M.E."/>
            <person name="Foxe J.M."/>
            <person name="Go M."/>
            <person name="Henderson B.A."/>
            <person name="Jones I.B."/>
            <person name="McGettigan J.A."/>
            <person name="Micheletti S.J."/>
            <person name="Nasrallah M.E."/>
            <person name="Ortiz D."/>
            <person name="Piller C.R."/>
            <person name="Privatt S.R."/>
            <person name="Schneider S.L."/>
            <person name="Sharp S."/>
            <person name="Smith T.C."/>
            <person name="Stanton J.D."/>
            <person name="Ullery H.E."/>
            <person name="Wilson R.J."/>
            <person name="Serrano M.G."/>
            <person name="Buck G."/>
            <person name="Lee V."/>
            <person name="Wang Y."/>
            <person name="Carvalho R."/>
            <person name="Voegtly L."/>
            <person name="Shi R."/>
            <person name="Duckworth R."/>
            <person name="Johnson A."/>
            <person name="Loviza R."/>
            <person name="Walstead R."/>
            <person name="Shah Z."/>
            <person name="Kiflezghi M."/>
            <person name="Wade K."/>
            <person name="Ball S.L."/>
            <person name="Bradley K.W."/>
            <person name="Asai D.J."/>
            <person name="Bowman C.A."/>
            <person name="Russell D.A."/>
            <person name="Pope W.H."/>
            <person name="Jacobs-Sera D."/>
            <person name="Hendrix R.W."/>
            <person name="Hatfull G.F."/>
        </authorList>
    </citation>
    <scope>NUCLEOTIDE SEQUENCE [LARGE SCALE GENOMIC DNA]</scope>
    <source>
        <strain evidence="1 2">DSM 27648</strain>
    </source>
</reference>
<sequence length="119" mass="13274">MKSAHSLAGTTRWNGRGQWTFSPMKLFLRILSRSRRANDKRTCACVRGCYAPVFLRPSVARETSVRSVGAVRYARGHARRSCVQGGGEGIFRVPCLHADLPAPSDVCSEPTRSRRKEVR</sequence>
<dbReference type="KEGG" id="llu:AKJ09_00954"/>
<organism evidence="1 2">
    <name type="scientific">Labilithrix luteola</name>
    <dbReference type="NCBI Taxonomy" id="1391654"/>
    <lineage>
        <taxon>Bacteria</taxon>
        <taxon>Pseudomonadati</taxon>
        <taxon>Myxococcota</taxon>
        <taxon>Polyangia</taxon>
        <taxon>Polyangiales</taxon>
        <taxon>Labilitrichaceae</taxon>
        <taxon>Labilithrix</taxon>
    </lineage>
</organism>